<keyword evidence="4" id="KW-1185">Reference proteome</keyword>
<feature type="compositionally biased region" description="Basic and acidic residues" evidence="1">
    <location>
        <begin position="139"/>
        <end position="153"/>
    </location>
</feature>
<feature type="compositionally biased region" description="Polar residues" evidence="1">
    <location>
        <begin position="217"/>
        <end position="228"/>
    </location>
</feature>
<dbReference type="PANTHER" id="PTHR33700:SF22">
    <property type="entry name" value="PROTEIN, PUTATIVE-RELATED"/>
    <property type="match status" value="1"/>
</dbReference>
<protein>
    <submittedName>
        <fullName evidence="3">Uncharacterized protein</fullName>
    </submittedName>
</protein>
<proteinExistence type="predicted"/>
<feature type="compositionally biased region" description="Basic and acidic residues" evidence="1">
    <location>
        <begin position="77"/>
        <end position="95"/>
    </location>
</feature>
<name>A0AA86RWF7_9FABA</name>
<feature type="compositionally biased region" description="Acidic residues" evidence="1">
    <location>
        <begin position="188"/>
        <end position="201"/>
    </location>
</feature>
<dbReference type="Proteomes" id="UP001189624">
    <property type="component" value="Chromosome 2"/>
</dbReference>
<gene>
    <name evidence="3" type="ORF">AYBTSS11_LOCUS4384</name>
</gene>
<feature type="compositionally biased region" description="Basic and acidic residues" evidence="1">
    <location>
        <begin position="60"/>
        <end position="69"/>
    </location>
</feature>
<dbReference type="EMBL" id="OY731399">
    <property type="protein sequence ID" value="CAJ1929123.1"/>
    <property type="molecule type" value="Genomic_DNA"/>
</dbReference>
<feature type="region of interest" description="Disordered" evidence="1">
    <location>
        <begin position="45"/>
        <end position="254"/>
    </location>
</feature>
<sequence>MFKSSTQRDSRCKYCTVKCALQICVLLGICIWMVYLAQHSRDKRTTYAGEGTKSSSEVSKLGRTDHPDVDQSSTLDASHKEEEDEEVNKHEELNKPDNFNGMVDEILTQENEQNNNEEKPDHGEYQVDEDSKGSSSTNKESEENENKANKDSNEDTNQTRIEVNMKENHKQEDKEESDAAENEREKNDEIEEEASSEDQVEDQEKERSNEEPREGHNSSNVVGFNQTKQIEKRENNELELESGTNGPEVSHVHQNKVLNVTQTKTTEVVDSIVATTNQSISNVETLHSQDVTNTTYNTTEKQFETSENYKVVVEEFSPHNTTLELKYSKSDAVVEQEQVDSTLTNSSRANESILLNETYNVKVNANDNGQGESVSASNSSIIDSTQVENSEKEDEAQNEPVQP</sequence>
<keyword evidence="2" id="KW-0472">Membrane</keyword>
<feature type="region of interest" description="Disordered" evidence="1">
    <location>
        <begin position="364"/>
        <end position="403"/>
    </location>
</feature>
<evidence type="ECO:0000256" key="2">
    <source>
        <dbReference type="SAM" id="Phobius"/>
    </source>
</evidence>
<keyword evidence="2" id="KW-1133">Transmembrane helix</keyword>
<feature type="compositionally biased region" description="Basic and acidic residues" evidence="1">
    <location>
        <begin position="163"/>
        <end position="173"/>
    </location>
</feature>
<keyword evidence="2" id="KW-0812">Transmembrane</keyword>
<evidence type="ECO:0000313" key="3">
    <source>
        <dbReference type="EMBL" id="CAJ1929123.1"/>
    </source>
</evidence>
<feature type="compositionally biased region" description="Basic and acidic residues" evidence="1">
    <location>
        <begin position="116"/>
        <end position="132"/>
    </location>
</feature>
<feature type="compositionally biased region" description="Basic and acidic residues" evidence="1">
    <location>
        <begin position="202"/>
        <end position="216"/>
    </location>
</feature>
<evidence type="ECO:0000256" key="1">
    <source>
        <dbReference type="SAM" id="MobiDB-lite"/>
    </source>
</evidence>
<organism evidence="3 4">
    <name type="scientific">Sphenostylis stenocarpa</name>
    <dbReference type="NCBI Taxonomy" id="92480"/>
    <lineage>
        <taxon>Eukaryota</taxon>
        <taxon>Viridiplantae</taxon>
        <taxon>Streptophyta</taxon>
        <taxon>Embryophyta</taxon>
        <taxon>Tracheophyta</taxon>
        <taxon>Spermatophyta</taxon>
        <taxon>Magnoliopsida</taxon>
        <taxon>eudicotyledons</taxon>
        <taxon>Gunneridae</taxon>
        <taxon>Pentapetalae</taxon>
        <taxon>rosids</taxon>
        <taxon>fabids</taxon>
        <taxon>Fabales</taxon>
        <taxon>Fabaceae</taxon>
        <taxon>Papilionoideae</taxon>
        <taxon>50 kb inversion clade</taxon>
        <taxon>NPAAA clade</taxon>
        <taxon>indigoferoid/millettioid clade</taxon>
        <taxon>Phaseoleae</taxon>
        <taxon>Sphenostylis</taxon>
    </lineage>
</organism>
<feature type="compositionally biased region" description="Low complexity" evidence="1">
    <location>
        <begin position="373"/>
        <end position="384"/>
    </location>
</feature>
<feature type="transmembrane region" description="Helical" evidence="2">
    <location>
        <begin position="20"/>
        <end position="37"/>
    </location>
</feature>
<dbReference type="Gramene" id="rna-AYBTSS11_LOCUS4384">
    <property type="protein sequence ID" value="CAJ1929123.1"/>
    <property type="gene ID" value="gene-AYBTSS11_LOCUS4384"/>
</dbReference>
<accession>A0AA86RWF7</accession>
<reference evidence="3" key="1">
    <citation type="submission" date="2023-10" db="EMBL/GenBank/DDBJ databases">
        <authorList>
            <person name="Domelevo Entfellner J.-B."/>
        </authorList>
    </citation>
    <scope>NUCLEOTIDE SEQUENCE</scope>
</reference>
<dbReference type="AlphaFoldDB" id="A0AA86RWF7"/>
<evidence type="ECO:0000313" key="4">
    <source>
        <dbReference type="Proteomes" id="UP001189624"/>
    </source>
</evidence>
<dbReference type="PANTHER" id="PTHR33700">
    <property type="entry name" value="MYB-LIKE PROTEIN X"/>
    <property type="match status" value="1"/>
</dbReference>